<dbReference type="EMBL" id="SAUZ01000036">
    <property type="protein sequence ID" value="RWR16831.1"/>
    <property type="molecule type" value="Genomic_DNA"/>
</dbReference>
<dbReference type="InterPro" id="IPR012337">
    <property type="entry name" value="RNaseH-like_sf"/>
</dbReference>
<name>A0A443J8K1_9RHOB</name>
<dbReference type="Pfam" id="PF01527">
    <property type="entry name" value="HTH_Tnp_1"/>
    <property type="match status" value="1"/>
</dbReference>
<dbReference type="InterPro" id="IPR048020">
    <property type="entry name" value="Transpos_IS3"/>
</dbReference>
<dbReference type="AlphaFoldDB" id="A0A443J8K1"/>
<dbReference type="Proteomes" id="UP000284476">
    <property type="component" value="Unassembled WGS sequence"/>
</dbReference>
<reference evidence="3 4" key="2">
    <citation type="submission" date="2019-01" db="EMBL/GenBank/DDBJ databases">
        <authorList>
            <person name="Li Y."/>
        </authorList>
    </citation>
    <scope>NUCLEOTIDE SEQUENCE [LARGE SCALE GENOMIC DNA]</scope>
    <source>
        <strain evidence="3 4">SK2B-1</strain>
    </source>
</reference>
<dbReference type="GO" id="GO:0043565">
    <property type="term" value="F:sequence-specific DNA binding"/>
    <property type="evidence" value="ECO:0007669"/>
    <property type="project" value="InterPro"/>
</dbReference>
<dbReference type="InterPro" id="IPR025948">
    <property type="entry name" value="HTH-like_dom"/>
</dbReference>
<organism evidence="3 4">
    <name type="scientific">Paenirhodobacter populi</name>
    <dbReference type="NCBI Taxonomy" id="2306993"/>
    <lineage>
        <taxon>Bacteria</taxon>
        <taxon>Pseudomonadati</taxon>
        <taxon>Pseudomonadota</taxon>
        <taxon>Alphaproteobacteria</taxon>
        <taxon>Rhodobacterales</taxon>
        <taxon>Rhodobacter group</taxon>
        <taxon>Paenirhodobacter</taxon>
    </lineage>
</organism>
<gene>
    <name evidence="3" type="ORF">D2T30_20715</name>
</gene>
<dbReference type="SUPFAM" id="SSF48295">
    <property type="entry name" value="TrpR-like"/>
    <property type="match status" value="1"/>
</dbReference>
<accession>A0A443J8K1</accession>
<evidence type="ECO:0000259" key="2">
    <source>
        <dbReference type="PROSITE" id="PS50994"/>
    </source>
</evidence>
<reference evidence="3 4" key="1">
    <citation type="submission" date="2019-01" db="EMBL/GenBank/DDBJ databases">
        <title>Sinorhodobacter populi sp. nov. isolated from the symptomatic bark tissue of Populus euramericana canker.</title>
        <authorList>
            <person name="Xu G."/>
        </authorList>
    </citation>
    <scope>NUCLEOTIDE SEQUENCE [LARGE SCALE GENOMIC DNA]</scope>
    <source>
        <strain evidence="3 4">SK2B-1</strain>
    </source>
</reference>
<proteinExistence type="predicted"/>
<dbReference type="InterPro" id="IPR036397">
    <property type="entry name" value="RNaseH_sf"/>
</dbReference>
<dbReference type="PANTHER" id="PTHR46889">
    <property type="entry name" value="TRANSPOSASE INSF FOR INSERTION SEQUENCE IS3B-RELATED"/>
    <property type="match status" value="1"/>
</dbReference>
<feature type="domain" description="Integrase catalytic" evidence="2">
    <location>
        <begin position="212"/>
        <end position="372"/>
    </location>
</feature>
<feature type="region of interest" description="Disordered" evidence="1">
    <location>
        <begin position="357"/>
        <end position="379"/>
    </location>
</feature>
<dbReference type="PROSITE" id="PS50994">
    <property type="entry name" value="INTEGRASE"/>
    <property type="match status" value="1"/>
</dbReference>
<comment type="caution">
    <text evidence="3">The sequence shown here is derived from an EMBL/GenBank/DDBJ whole genome shotgun (WGS) entry which is preliminary data.</text>
</comment>
<dbReference type="InterPro" id="IPR001584">
    <property type="entry name" value="Integrase_cat-core"/>
</dbReference>
<evidence type="ECO:0000256" key="1">
    <source>
        <dbReference type="SAM" id="MobiDB-lite"/>
    </source>
</evidence>
<evidence type="ECO:0000313" key="4">
    <source>
        <dbReference type="Proteomes" id="UP000284476"/>
    </source>
</evidence>
<dbReference type="Pfam" id="PF00665">
    <property type="entry name" value="rve"/>
    <property type="match status" value="1"/>
</dbReference>
<dbReference type="Pfam" id="PF13276">
    <property type="entry name" value="HTH_21"/>
    <property type="match status" value="1"/>
</dbReference>
<evidence type="ECO:0000313" key="3">
    <source>
        <dbReference type="EMBL" id="RWR16831.1"/>
    </source>
</evidence>
<sequence>MGRRPRRNHSPAFKAKVAVAAIKGEKTMIELAQEFDVHPNQIKQWRDLLLEGATGVFGEAPKAEPEPTIDVKTLHAKIGELTLENGFFVRRARQGGSVAERKKMIDPTAQISISRQAIVLGISRSSVYYQPRTVSEADLKLMHRIDKLHMEFPFAGSRMLQGLLVQEGFKVGRLHVATLMKRMGIEALYRRPNTSRPAPGHKIYPYLLRKVPITRPNQVWAMDITYIPMTRGFIYLTAVLDWFTRRVLAWRVSITLEADFCIEAVEEALVRHGAPEIFNTDQGSQFTSTEFIKVLAAREIKISMDGKGAWRDNVFVERLWRTIKYEEVYLRAYASVSEARAGISRYLTFYNGRRPHSSLDGKTPDQAYFNQPVPKAAAA</sequence>
<dbReference type="GO" id="GO:0006313">
    <property type="term" value="P:DNA transposition"/>
    <property type="evidence" value="ECO:0007669"/>
    <property type="project" value="InterPro"/>
</dbReference>
<dbReference type="Gene3D" id="3.30.420.10">
    <property type="entry name" value="Ribonuclease H-like superfamily/Ribonuclease H"/>
    <property type="match status" value="1"/>
</dbReference>
<dbReference type="SUPFAM" id="SSF53098">
    <property type="entry name" value="Ribonuclease H-like"/>
    <property type="match status" value="1"/>
</dbReference>
<dbReference type="NCBIfam" id="NF033516">
    <property type="entry name" value="transpos_IS3"/>
    <property type="match status" value="1"/>
</dbReference>
<dbReference type="InterPro" id="IPR002514">
    <property type="entry name" value="Transposase_8"/>
</dbReference>
<dbReference type="PANTHER" id="PTHR46889:SF4">
    <property type="entry name" value="TRANSPOSASE INSO FOR INSERTION SEQUENCE ELEMENT IS911B-RELATED"/>
    <property type="match status" value="1"/>
</dbReference>
<dbReference type="InterPro" id="IPR010921">
    <property type="entry name" value="Trp_repressor/repl_initiator"/>
</dbReference>
<protein>
    <submittedName>
        <fullName evidence="3">IS3 family transposase</fullName>
    </submittedName>
</protein>
<dbReference type="GO" id="GO:0015074">
    <property type="term" value="P:DNA integration"/>
    <property type="evidence" value="ECO:0007669"/>
    <property type="project" value="InterPro"/>
</dbReference>
<dbReference type="InterPro" id="IPR050900">
    <property type="entry name" value="Transposase_IS3/IS150/IS904"/>
</dbReference>
<dbReference type="RefSeq" id="WP_128210375.1">
    <property type="nucleotide sequence ID" value="NZ_JBHRSO010000010.1"/>
</dbReference>
<dbReference type="GO" id="GO:0004803">
    <property type="term" value="F:transposase activity"/>
    <property type="evidence" value="ECO:0007669"/>
    <property type="project" value="InterPro"/>
</dbReference>